<dbReference type="Proteomes" id="UP001480595">
    <property type="component" value="Unassembled WGS sequence"/>
</dbReference>
<dbReference type="RefSeq" id="XP_066722219.1">
    <property type="nucleotide sequence ID" value="XM_066851587.1"/>
</dbReference>
<protein>
    <submittedName>
        <fullName evidence="1">Anaerobic ribonucleoside triphosphate reductase</fullName>
    </submittedName>
</protein>
<dbReference type="Pfam" id="PF13597">
    <property type="entry name" value="NRDD"/>
    <property type="match status" value="1"/>
</dbReference>
<reference evidence="1 2" key="1">
    <citation type="submission" date="2023-01" db="EMBL/GenBank/DDBJ databases">
        <title>Analysis of 21 Apiospora genomes using comparative genomics revels a genus with tremendous synthesis potential of carbohydrate active enzymes and secondary metabolites.</title>
        <authorList>
            <person name="Sorensen T."/>
        </authorList>
    </citation>
    <scope>NUCLEOTIDE SEQUENCE [LARGE SCALE GENOMIC DNA]</scope>
    <source>
        <strain evidence="1 2">CBS 135458</strain>
    </source>
</reference>
<comment type="caution">
    <text evidence="1">The sequence shown here is derived from an EMBL/GenBank/DDBJ whole genome shotgun (WGS) entry which is preliminary data.</text>
</comment>
<accession>A0ABR1X5K7</accession>
<evidence type="ECO:0000313" key="2">
    <source>
        <dbReference type="Proteomes" id="UP001480595"/>
    </source>
</evidence>
<keyword evidence="2" id="KW-1185">Reference proteome</keyword>
<sequence>MSPSVDLVNEYLAKGSWKGAENANSTFSHQGLMQYLSNHIIAQYWVEKVYTDEIRQYDRENRFHIHDFGFLGA</sequence>
<gene>
    <name evidence="1" type="ORF">PG994_000178</name>
</gene>
<dbReference type="EMBL" id="JAQQWL010000001">
    <property type="protein sequence ID" value="KAK8090673.1"/>
    <property type="molecule type" value="Genomic_DNA"/>
</dbReference>
<organism evidence="1 2">
    <name type="scientific">Apiospora phragmitis</name>
    <dbReference type="NCBI Taxonomy" id="2905665"/>
    <lineage>
        <taxon>Eukaryota</taxon>
        <taxon>Fungi</taxon>
        <taxon>Dikarya</taxon>
        <taxon>Ascomycota</taxon>
        <taxon>Pezizomycotina</taxon>
        <taxon>Sordariomycetes</taxon>
        <taxon>Xylariomycetidae</taxon>
        <taxon>Amphisphaeriales</taxon>
        <taxon>Apiosporaceae</taxon>
        <taxon>Apiospora</taxon>
    </lineage>
</organism>
<evidence type="ECO:0000313" key="1">
    <source>
        <dbReference type="EMBL" id="KAK8090673.1"/>
    </source>
</evidence>
<dbReference type="GeneID" id="92084650"/>
<name>A0ABR1X5K7_9PEZI</name>
<dbReference type="PANTHER" id="PTHR21075">
    <property type="entry name" value="ANAEROBIC RIBONUCLEOSIDE-TRIPHOSPHATE REDUCTASE"/>
    <property type="match status" value="1"/>
</dbReference>
<proteinExistence type="predicted"/>
<dbReference type="PANTHER" id="PTHR21075:SF0">
    <property type="entry name" value="ANAEROBIC RIBONUCLEOSIDE-TRIPHOSPHATE REDUCTASE"/>
    <property type="match status" value="1"/>
</dbReference>
<dbReference type="InterPro" id="IPR012833">
    <property type="entry name" value="NrdD"/>
</dbReference>